<gene>
    <name evidence="2" type="ORF">F5Z01DRAFT_504594</name>
</gene>
<comment type="caution">
    <text evidence="2">The sequence shown here is derived from an EMBL/GenBank/DDBJ whole genome shotgun (WGS) entry which is preliminary data.</text>
</comment>
<dbReference type="Proteomes" id="UP000887229">
    <property type="component" value="Unassembled WGS sequence"/>
</dbReference>
<feature type="region of interest" description="Disordered" evidence="1">
    <location>
        <begin position="1"/>
        <end position="22"/>
    </location>
</feature>
<feature type="compositionally biased region" description="Polar residues" evidence="1">
    <location>
        <begin position="1"/>
        <end position="16"/>
    </location>
</feature>
<dbReference type="AlphaFoldDB" id="A0A9P7ZQ90"/>
<keyword evidence="3" id="KW-1185">Reference proteome</keyword>
<organism evidence="2 3">
    <name type="scientific">Emericellopsis atlantica</name>
    <dbReference type="NCBI Taxonomy" id="2614577"/>
    <lineage>
        <taxon>Eukaryota</taxon>
        <taxon>Fungi</taxon>
        <taxon>Dikarya</taxon>
        <taxon>Ascomycota</taxon>
        <taxon>Pezizomycotina</taxon>
        <taxon>Sordariomycetes</taxon>
        <taxon>Hypocreomycetidae</taxon>
        <taxon>Hypocreales</taxon>
        <taxon>Bionectriaceae</taxon>
        <taxon>Emericellopsis</taxon>
    </lineage>
</organism>
<evidence type="ECO:0000313" key="3">
    <source>
        <dbReference type="Proteomes" id="UP000887229"/>
    </source>
</evidence>
<dbReference type="GeneID" id="70291211"/>
<evidence type="ECO:0000313" key="2">
    <source>
        <dbReference type="EMBL" id="KAG9256313.1"/>
    </source>
</evidence>
<evidence type="ECO:0000256" key="1">
    <source>
        <dbReference type="SAM" id="MobiDB-lite"/>
    </source>
</evidence>
<dbReference type="OrthoDB" id="4589291at2759"/>
<accession>A0A9P7ZQ90</accession>
<name>A0A9P7ZQ90_9HYPO</name>
<protein>
    <submittedName>
        <fullName evidence="2">Uncharacterized protein</fullName>
    </submittedName>
</protein>
<sequence>MPDHQTITPQNNMSDNQPPPAYDSLGPSLHAMALLEARWDRVRPANWYQFELGHKPNIVFHLSSRTNIIDILPGASTQAATQPFWRAKLVIWSENVPRMMRMGFHWSPPTNIIPGHEDIKLRPSKEITSKHSRSYATVGRGWIGRLDVYARSSQTIINFDLHWVTLGTCNVERADAWSWSGLKVSITRPGRENASTCSTPRCP</sequence>
<proteinExistence type="predicted"/>
<dbReference type="RefSeq" id="XP_046120237.1">
    <property type="nucleotide sequence ID" value="XM_046260308.1"/>
</dbReference>
<reference evidence="2" key="1">
    <citation type="journal article" date="2021" name="IMA Fungus">
        <title>Genomic characterization of three marine fungi, including Emericellopsis atlantica sp. nov. with signatures of a generalist lifestyle and marine biomass degradation.</title>
        <authorList>
            <person name="Hagestad O.C."/>
            <person name="Hou L."/>
            <person name="Andersen J.H."/>
            <person name="Hansen E.H."/>
            <person name="Altermark B."/>
            <person name="Li C."/>
            <person name="Kuhnert E."/>
            <person name="Cox R.J."/>
            <person name="Crous P.W."/>
            <person name="Spatafora J.W."/>
            <person name="Lail K."/>
            <person name="Amirebrahimi M."/>
            <person name="Lipzen A."/>
            <person name="Pangilinan J."/>
            <person name="Andreopoulos W."/>
            <person name="Hayes R.D."/>
            <person name="Ng V."/>
            <person name="Grigoriev I.V."/>
            <person name="Jackson S.A."/>
            <person name="Sutton T.D.S."/>
            <person name="Dobson A.D.W."/>
            <person name="Rama T."/>
        </authorList>
    </citation>
    <scope>NUCLEOTIDE SEQUENCE</scope>
    <source>
        <strain evidence="2">TS7</strain>
    </source>
</reference>
<dbReference type="EMBL" id="MU251248">
    <property type="protein sequence ID" value="KAG9256313.1"/>
    <property type="molecule type" value="Genomic_DNA"/>
</dbReference>